<evidence type="ECO:0000256" key="7">
    <source>
        <dbReference type="ARBA" id="ARBA00023136"/>
    </source>
</evidence>
<accession>A0A1Q4MCJ2</accession>
<sequence>MFGKTAVVSLLIVCITALGVISLVRDSLCELEVHQGETEIRLNLAYEAKR</sequence>
<evidence type="ECO:0000256" key="5">
    <source>
        <dbReference type="ARBA" id="ARBA00022692"/>
    </source>
</evidence>
<protein>
    <submittedName>
        <fullName evidence="9">HokG</fullName>
    </submittedName>
</protein>
<gene>
    <name evidence="9" type="primary">hokG</name>
</gene>
<evidence type="ECO:0000256" key="2">
    <source>
        <dbReference type="ARBA" id="ARBA00022475"/>
    </source>
</evidence>
<keyword evidence="7" id="KW-0472">Membrane</keyword>
<geneLocation type="plasmid" evidence="9">
    <name>pAsa5</name>
</geneLocation>
<keyword evidence="5" id="KW-0812">Transmembrane</keyword>
<keyword evidence="6" id="KW-1133">Transmembrane helix</keyword>
<dbReference type="InterPro" id="IPR018084">
    <property type="entry name" value="Hok/gef_toxin_CS"/>
</dbReference>
<proteinExistence type="inferred from homology"/>
<evidence type="ECO:0000256" key="1">
    <source>
        <dbReference type="ARBA" id="ARBA00004377"/>
    </source>
</evidence>
<evidence type="ECO:0000256" key="3">
    <source>
        <dbReference type="ARBA" id="ARBA00022519"/>
    </source>
</evidence>
<keyword evidence="3" id="KW-0997">Cell inner membrane</keyword>
<name>A0A1Q4MCJ2_AERSS</name>
<dbReference type="EMBL" id="KY555069">
    <property type="protein sequence ID" value="ASD49289.1"/>
    <property type="molecule type" value="Genomic_DNA"/>
</dbReference>
<dbReference type="AlphaFoldDB" id="A0A1Q4MCJ2"/>
<keyword evidence="2" id="KW-1003">Cell membrane</keyword>
<evidence type="ECO:0000256" key="4">
    <source>
        <dbReference type="ARBA" id="ARBA00022649"/>
    </source>
</evidence>
<keyword evidence="9" id="KW-0614">Plasmid</keyword>
<comment type="similarity">
    <text evidence="8">Belongs to the hok/gef family.</text>
</comment>
<evidence type="ECO:0000313" key="9">
    <source>
        <dbReference type="EMBL" id="ASD49289.1"/>
    </source>
</evidence>
<reference evidence="9" key="1">
    <citation type="submission" date="2017-01" db="EMBL/GenBank/DDBJ databases">
        <title>Plasmid composition in Aeromonas salmonicida subsp. salmonicida 01-B526 unravels unsuspected type three secretion system loss patterns.</title>
        <authorList>
            <person name="Tanaka K.H."/>
            <person name="Vincent A.T."/>
            <person name="Emond-Rheault J.-G."/>
            <person name="Adamczuk M."/>
            <person name="Frenette M."/>
            <person name="Charette S.J."/>
        </authorList>
    </citation>
    <scope>NUCLEOTIDE SEQUENCE</scope>
    <source>
        <strain evidence="9">01-B526</strain>
        <plasmid evidence="9">pAsa5</plasmid>
    </source>
</reference>
<organism evidence="9">
    <name type="scientific">Aeromonas salmonicida subsp. salmonicida</name>
    <dbReference type="NCBI Taxonomy" id="29491"/>
    <lineage>
        <taxon>Bacteria</taxon>
        <taxon>Pseudomonadati</taxon>
        <taxon>Pseudomonadota</taxon>
        <taxon>Gammaproteobacteria</taxon>
        <taxon>Aeromonadales</taxon>
        <taxon>Aeromonadaceae</taxon>
        <taxon>Aeromonas</taxon>
    </lineage>
</organism>
<comment type="subcellular location">
    <subcellularLocation>
        <location evidence="1 8">Cell inner membrane</location>
        <topology evidence="1 8">Single-pass membrane protein</topology>
    </subcellularLocation>
</comment>
<dbReference type="InterPro" id="IPR000021">
    <property type="entry name" value="Hok/gef_toxin"/>
</dbReference>
<evidence type="ECO:0000256" key="8">
    <source>
        <dbReference type="RuleBase" id="RU221113"/>
    </source>
</evidence>
<dbReference type="PRINTS" id="PR00281">
    <property type="entry name" value="HOKGEFTOXIC"/>
</dbReference>
<dbReference type="Pfam" id="PF01848">
    <property type="entry name" value="HOK_GEF"/>
    <property type="match status" value="1"/>
</dbReference>
<evidence type="ECO:0000256" key="6">
    <source>
        <dbReference type="ARBA" id="ARBA00022989"/>
    </source>
</evidence>
<keyword evidence="4" id="KW-1277">Toxin-antitoxin system</keyword>
<dbReference type="GO" id="GO:0005886">
    <property type="term" value="C:plasma membrane"/>
    <property type="evidence" value="ECO:0007669"/>
    <property type="project" value="UniProtKB-SubCell"/>
</dbReference>
<dbReference type="PROSITE" id="PS00556">
    <property type="entry name" value="HOK_GEF"/>
    <property type="match status" value="1"/>
</dbReference>
<dbReference type="RefSeq" id="WP_043145146.1">
    <property type="nucleotide sequence ID" value="NZ_CDDW01000024.1"/>
</dbReference>